<organism evidence="1 2">
    <name type="scientific">Octopus vulgaris</name>
    <name type="common">Common octopus</name>
    <dbReference type="NCBI Taxonomy" id="6645"/>
    <lineage>
        <taxon>Eukaryota</taxon>
        <taxon>Metazoa</taxon>
        <taxon>Spiralia</taxon>
        <taxon>Lophotrochozoa</taxon>
        <taxon>Mollusca</taxon>
        <taxon>Cephalopoda</taxon>
        <taxon>Coleoidea</taxon>
        <taxon>Octopodiformes</taxon>
        <taxon>Octopoda</taxon>
        <taxon>Incirrata</taxon>
        <taxon>Octopodidae</taxon>
        <taxon>Octopus</taxon>
    </lineage>
</organism>
<dbReference type="AlphaFoldDB" id="A0AA36FGG6"/>
<dbReference type="EMBL" id="OX597827">
    <property type="protein sequence ID" value="CAI9733583.1"/>
    <property type="molecule type" value="Genomic_DNA"/>
</dbReference>
<reference evidence="1" key="1">
    <citation type="submission" date="2023-08" db="EMBL/GenBank/DDBJ databases">
        <authorList>
            <person name="Alioto T."/>
            <person name="Alioto T."/>
            <person name="Gomez Garrido J."/>
        </authorList>
    </citation>
    <scope>NUCLEOTIDE SEQUENCE</scope>
</reference>
<dbReference type="Proteomes" id="UP001162480">
    <property type="component" value="Chromosome 14"/>
</dbReference>
<keyword evidence="2" id="KW-1185">Reference proteome</keyword>
<name>A0AA36FGG6_OCTVU</name>
<sequence>MVMLEHHHGLSGFLSLDVSHHHSCMCLYPNCWYFWCIREFDSTALVCTSCRAVGSSGTVERRRRRRRSSSFLKTSTSTLCKFLNFCGRALKGLWAFEPQTIAVPGPEFRWSGWYLWYNKMAASSGI</sequence>
<evidence type="ECO:0000313" key="1">
    <source>
        <dbReference type="EMBL" id="CAI9733583.1"/>
    </source>
</evidence>
<proteinExistence type="predicted"/>
<accession>A0AA36FGG6</accession>
<gene>
    <name evidence="1" type="ORF">OCTVUL_1B027651</name>
</gene>
<evidence type="ECO:0000313" key="2">
    <source>
        <dbReference type="Proteomes" id="UP001162480"/>
    </source>
</evidence>
<protein>
    <submittedName>
        <fullName evidence="1">Uncharacterized protein</fullName>
    </submittedName>
</protein>